<name>A0A6M3IJT6_9ZZZZ</name>
<reference evidence="1" key="1">
    <citation type="submission" date="2020-03" db="EMBL/GenBank/DDBJ databases">
        <title>The deep terrestrial virosphere.</title>
        <authorList>
            <person name="Holmfeldt K."/>
            <person name="Nilsson E."/>
            <person name="Simone D."/>
            <person name="Lopez-Fernandez M."/>
            <person name="Wu X."/>
            <person name="de Brujin I."/>
            <person name="Lundin D."/>
            <person name="Andersson A."/>
            <person name="Bertilsson S."/>
            <person name="Dopson M."/>
        </authorList>
    </citation>
    <scope>NUCLEOTIDE SEQUENCE</scope>
    <source>
        <strain evidence="2">MM415A02620</strain>
        <strain evidence="1">MM415B01601</strain>
    </source>
</reference>
<dbReference type="EMBL" id="MT141975">
    <property type="protein sequence ID" value="QJA72750.1"/>
    <property type="molecule type" value="Genomic_DNA"/>
</dbReference>
<sequence>MNDLEKQVLRFIGENTDSPDVFDSTGIVHIRDSINHGTQQFCMATGGYKRRYFLPLRENCQFYRISSTDDHFGYIVNAWDRNRHVRLSQTDLIRISHENPWWMKDTGYPDQYMHIGYDYIGVYRKPSASGIVLELDCVMIPKPYTTDTDPVKMRDAFEQAVVQFAVSEFFASRGDANRAGEWFKKALDTTGLKALHPDSKEQKYQFGGFQRNARPNQVP</sequence>
<organism evidence="1">
    <name type="scientific">viral metagenome</name>
    <dbReference type="NCBI Taxonomy" id="1070528"/>
    <lineage>
        <taxon>unclassified sequences</taxon>
        <taxon>metagenomes</taxon>
        <taxon>organismal metagenomes</taxon>
    </lineage>
</organism>
<gene>
    <name evidence="2" type="ORF">MM415A02620_0006</name>
    <name evidence="1" type="ORF">MM415B01601_0005</name>
</gene>
<accession>A0A6M3IJT6</accession>
<proteinExistence type="predicted"/>
<evidence type="ECO:0000313" key="1">
    <source>
        <dbReference type="EMBL" id="QJA57663.1"/>
    </source>
</evidence>
<dbReference type="AlphaFoldDB" id="A0A6M3IJT6"/>
<evidence type="ECO:0000313" key="2">
    <source>
        <dbReference type="EMBL" id="QJA72750.1"/>
    </source>
</evidence>
<dbReference type="EMBL" id="MT141286">
    <property type="protein sequence ID" value="QJA57663.1"/>
    <property type="molecule type" value="Genomic_DNA"/>
</dbReference>
<protein>
    <submittedName>
        <fullName evidence="1">Uncharacterized protein</fullName>
    </submittedName>
</protein>